<feature type="compositionally biased region" description="Polar residues" evidence="7">
    <location>
        <begin position="329"/>
        <end position="352"/>
    </location>
</feature>
<proteinExistence type="inferred from homology"/>
<keyword evidence="2" id="KW-0507">mRNA processing</keyword>
<accession>A0A167D4T7</accession>
<evidence type="ECO:0000313" key="9">
    <source>
        <dbReference type="Proteomes" id="UP000189580"/>
    </source>
</evidence>
<evidence type="ECO:0000256" key="7">
    <source>
        <dbReference type="SAM" id="MobiDB-lite"/>
    </source>
</evidence>
<dbReference type="Pfam" id="PF23241">
    <property type="entry name" value="HAT_PRP39_C"/>
    <property type="match status" value="1"/>
</dbReference>
<evidence type="ECO:0000313" key="8">
    <source>
        <dbReference type="EMBL" id="ANB12479.1"/>
    </source>
</evidence>
<evidence type="ECO:0000256" key="5">
    <source>
        <dbReference type="ARBA" id="ARBA00023242"/>
    </source>
</evidence>
<dbReference type="Pfam" id="PF23240">
    <property type="entry name" value="HAT_PRP39_N"/>
    <property type="match status" value="1"/>
</dbReference>
<keyword evidence="5" id="KW-0539">Nucleus</keyword>
<dbReference type="InterPro" id="IPR003107">
    <property type="entry name" value="HAT"/>
</dbReference>
<dbReference type="SUPFAM" id="SSF48452">
    <property type="entry name" value="TPR-like"/>
    <property type="match status" value="2"/>
</dbReference>
<sequence>MSNGFSSHWHKLYSKIEETPDELEYWEDLVEHVESDEFGISRGSDEDVFKLFRFSFDGLLEKYPLLFGYWIRYAEQEFQLGNTERSGLVYERAVAACPYSVDLWVRYCQFCIDTFVRDESRVRLVFERAIELVGSHFLSHSLWDLYLNYEENIMESPKEVIYKILAHIVTLPIHQYSRYFARYRLLTPNISVELTAPEHVIEQFRAEYELELEEEKLAREADKSRVSSGPASKKEHPVASTNSGSKTANSGGSGDSGGAVAGAGVTDDMDDDENLYGDDNAEEDKKDSSKSSRSRKSGVSDQPKAETTTNLPGLAALPGLPGLSVPTGPANQRGNTPTTKTYHSQPNASVNGGSPLRNPKEDLRMRVSEYHLRLYKETQLEVSKRFTYESQITRHYFHVAFVDESQRVNWNRYLDFEEIEGHEDRIMLLYERALIPLGLDESLWFRYVRWLIGTGKTDEAINTLHRACLILPIGRPDIRYYFATVLLSQDLYAEAQALVHSVLQAFPSIKAINLLTSIIIKTNGLDQAIDYLKSTLESLDSSGNASNPEDDDTLYPVGIIKLISDLYTNSDRIDEARSLFEMYSSTYSLSPTFWRYYMTFELTQAPTVQTAGPDPASALLLNIQTSGLSKPDTKTLMQMYMTHLLTTSTKPSAVAEYMSLDRSIYKH</sequence>
<dbReference type="GO" id="GO:0030627">
    <property type="term" value="F:pre-mRNA 5'-splice site binding"/>
    <property type="evidence" value="ECO:0007669"/>
    <property type="project" value="TreeGrafter"/>
</dbReference>
<evidence type="ECO:0000256" key="2">
    <source>
        <dbReference type="ARBA" id="ARBA00022664"/>
    </source>
</evidence>
<dbReference type="GeneID" id="30037799"/>
<evidence type="ECO:0000256" key="6">
    <source>
        <dbReference type="ARBA" id="ARBA00038019"/>
    </source>
</evidence>
<dbReference type="PANTHER" id="PTHR17204:SF5">
    <property type="entry name" value="PRE-MRNA-PROCESSING FACTOR 39"/>
    <property type="match status" value="1"/>
</dbReference>
<gene>
    <name evidence="8" type="primary">PRP42</name>
    <name evidence="8" type="ORF">AWJ20_734</name>
</gene>
<dbReference type="PANTHER" id="PTHR17204">
    <property type="entry name" value="PRE-MRNA PROCESSING PROTEIN PRP39-RELATED"/>
    <property type="match status" value="1"/>
</dbReference>
<keyword evidence="4" id="KW-0508">mRNA splicing</keyword>
<dbReference type="FunFam" id="1.25.40.10:FF:000064">
    <property type="entry name" value="Putative pre-mrna-processing factor 39"/>
    <property type="match status" value="1"/>
</dbReference>
<feature type="compositionally biased region" description="Low complexity" evidence="7">
    <location>
        <begin position="311"/>
        <end position="323"/>
    </location>
</feature>
<name>A0A167D4T7_9ASCO</name>
<dbReference type="GO" id="GO:0000395">
    <property type="term" value="P:mRNA 5'-splice site recognition"/>
    <property type="evidence" value="ECO:0007669"/>
    <property type="project" value="TreeGrafter"/>
</dbReference>
<dbReference type="GO" id="GO:0000243">
    <property type="term" value="C:commitment complex"/>
    <property type="evidence" value="ECO:0007669"/>
    <property type="project" value="TreeGrafter"/>
</dbReference>
<dbReference type="GO" id="GO:0071004">
    <property type="term" value="C:U2-type prespliceosome"/>
    <property type="evidence" value="ECO:0007669"/>
    <property type="project" value="TreeGrafter"/>
</dbReference>
<evidence type="ECO:0000256" key="1">
    <source>
        <dbReference type="ARBA" id="ARBA00004123"/>
    </source>
</evidence>
<keyword evidence="9" id="KW-1185">Reference proteome</keyword>
<keyword evidence="3" id="KW-0677">Repeat</keyword>
<reference evidence="8 9" key="1">
    <citation type="submission" date="2016-02" db="EMBL/GenBank/DDBJ databases">
        <title>Complete genome sequence and transcriptome regulation of the pentose utilising yeast Sugiyamaella lignohabitans.</title>
        <authorList>
            <person name="Bellasio M."/>
            <person name="Peymann A."/>
            <person name="Valli M."/>
            <person name="Sipitzky M."/>
            <person name="Graf A."/>
            <person name="Sauer M."/>
            <person name="Marx H."/>
            <person name="Mattanovich D."/>
        </authorList>
    </citation>
    <scope>NUCLEOTIDE SEQUENCE [LARGE SCALE GENOMIC DNA]</scope>
    <source>
        <strain evidence="8 9">CBS 10342</strain>
    </source>
</reference>
<dbReference type="SMART" id="SM00386">
    <property type="entry name" value="HAT"/>
    <property type="match status" value="5"/>
</dbReference>
<comment type="similarity">
    <text evidence="6">Belongs to the PRP39 family.</text>
</comment>
<dbReference type="Proteomes" id="UP000189580">
    <property type="component" value="Chromosome a"/>
</dbReference>
<feature type="compositionally biased region" description="Polar residues" evidence="7">
    <location>
        <begin position="239"/>
        <end position="249"/>
    </location>
</feature>
<evidence type="ECO:0000256" key="4">
    <source>
        <dbReference type="ARBA" id="ARBA00023187"/>
    </source>
</evidence>
<comment type="subcellular location">
    <subcellularLocation>
        <location evidence="1">Nucleus</location>
    </subcellularLocation>
</comment>
<dbReference type="GO" id="GO:0005685">
    <property type="term" value="C:U1 snRNP"/>
    <property type="evidence" value="ECO:0007669"/>
    <property type="project" value="TreeGrafter"/>
</dbReference>
<dbReference type="InterPro" id="IPR059164">
    <property type="entry name" value="HAT_PRP39_C"/>
</dbReference>
<dbReference type="AlphaFoldDB" id="A0A167D4T7"/>
<feature type="compositionally biased region" description="Gly residues" evidence="7">
    <location>
        <begin position="251"/>
        <end position="261"/>
    </location>
</feature>
<dbReference type="Gene3D" id="1.25.40.10">
    <property type="entry name" value="Tetratricopeptide repeat domain"/>
    <property type="match status" value="2"/>
</dbReference>
<dbReference type="RefSeq" id="XP_018734956.1">
    <property type="nucleotide sequence ID" value="XM_018882693.1"/>
</dbReference>
<dbReference type="InterPro" id="IPR011990">
    <property type="entry name" value="TPR-like_helical_dom_sf"/>
</dbReference>
<feature type="region of interest" description="Disordered" evidence="7">
    <location>
        <begin position="219"/>
        <end position="360"/>
    </location>
</feature>
<feature type="compositionally biased region" description="Acidic residues" evidence="7">
    <location>
        <begin position="267"/>
        <end position="282"/>
    </location>
</feature>
<organism evidence="8 9">
    <name type="scientific">Sugiyamaella lignohabitans</name>
    <dbReference type="NCBI Taxonomy" id="796027"/>
    <lineage>
        <taxon>Eukaryota</taxon>
        <taxon>Fungi</taxon>
        <taxon>Dikarya</taxon>
        <taxon>Ascomycota</taxon>
        <taxon>Saccharomycotina</taxon>
        <taxon>Dipodascomycetes</taxon>
        <taxon>Dipodascales</taxon>
        <taxon>Trichomonascaceae</taxon>
        <taxon>Sugiyamaella</taxon>
    </lineage>
</organism>
<dbReference type="KEGG" id="slb:AWJ20_734"/>
<dbReference type="EMBL" id="CP014501">
    <property type="protein sequence ID" value="ANB12479.1"/>
    <property type="molecule type" value="Genomic_DNA"/>
</dbReference>
<protein>
    <submittedName>
        <fullName evidence="8">Prp42p</fullName>
    </submittedName>
</protein>
<evidence type="ECO:0000256" key="3">
    <source>
        <dbReference type="ARBA" id="ARBA00022737"/>
    </source>
</evidence>
<dbReference type="OrthoDB" id="10265668at2759"/>